<dbReference type="Proteomes" id="UP000320055">
    <property type="component" value="Unassembled WGS sequence"/>
</dbReference>
<dbReference type="PANTHER" id="PTHR43221:SF1">
    <property type="entry name" value="PROTEASE HTPX"/>
    <property type="match status" value="1"/>
</dbReference>
<evidence type="ECO:0000256" key="9">
    <source>
        <dbReference type="ARBA" id="ARBA00023049"/>
    </source>
</evidence>
<dbReference type="Pfam" id="PF01435">
    <property type="entry name" value="Peptidase_M48"/>
    <property type="match status" value="1"/>
</dbReference>
<evidence type="ECO:0000256" key="4">
    <source>
        <dbReference type="ARBA" id="ARBA00022692"/>
    </source>
</evidence>
<keyword evidence="6 11" id="KW-0378">Hydrolase</keyword>
<dbReference type="GO" id="GO:0005886">
    <property type="term" value="C:plasma membrane"/>
    <property type="evidence" value="ECO:0007669"/>
    <property type="project" value="UniProtKB-SubCell"/>
</dbReference>
<dbReference type="GO" id="GO:0004222">
    <property type="term" value="F:metalloendopeptidase activity"/>
    <property type="evidence" value="ECO:0007669"/>
    <property type="project" value="InterPro"/>
</dbReference>
<dbReference type="PANTHER" id="PTHR43221">
    <property type="entry name" value="PROTEASE HTPX"/>
    <property type="match status" value="1"/>
</dbReference>
<dbReference type="CDD" id="cd07325">
    <property type="entry name" value="M48_Ste24p_like"/>
    <property type="match status" value="1"/>
</dbReference>
<evidence type="ECO:0000256" key="6">
    <source>
        <dbReference type="ARBA" id="ARBA00022801"/>
    </source>
</evidence>
<evidence type="ECO:0000256" key="2">
    <source>
        <dbReference type="ARBA" id="ARBA00022475"/>
    </source>
</evidence>
<feature type="domain" description="Peptidase M48" evidence="12">
    <location>
        <begin position="87"/>
        <end position="281"/>
    </location>
</feature>
<organism evidence="13 14">
    <name type="scientific">Hyella patelloides LEGE 07179</name>
    <dbReference type="NCBI Taxonomy" id="945734"/>
    <lineage>
        <taxon>Bacteria</taxon>
        <taxon>Bacillati</taxon>
        <taxon>Cyanobacteriota</taxon>
        <taxon>Cyanophyceae</taxon>
        <taxon>Pleurocapsales</taxon>
        <taxon>Hyellaceae</taxon>
        <taxon>Hyella</taxon>
    </lineage>
</organism>
<keyword evidence="3 11" id="KW-0645">Protease</keyword>
<evidence type="ECO:0000259" key="12">
    <source>
        <dbReference type="Pfam" id="PF01435"/>
    </source>
</evidence>
<comment type="subcellular location">
    <subcellularLocation>
        <location evidence="1">Cell membrane</location>
        <topology evidence="1">Multi-pass membrane protein</topology>
    </subcellularLocation>
</comment>
<keyword evidence="7 11" id="KW-0862">Zinc</keyword>
<dbReference type="GO" id="GO:0046872">
    <property type="term" value="F:metal ion binding"/>
    <property type="evidence" value="ECO:0007669"/>
    <property type="project" value="UniProtKB-KW"/>
</dbReference>
<proteinExistence type="inferred from homology"/>
<comment type="cofactor">
    <cofactor evidence="11">
        <name>Zn(2+)</name>
        <dbReference type="ChEBI" id="CHEBI:29105"/>
    </cofactor>
    <text evidence="11">Binds 1 zinc ion per subunit.</text>
</comment>
<keyword evidence="5" id="KW-0479">Metal-binding</keyword>
<evidence type="ECO:0000256" key="1">
    <source>
        <dbReference type="ARBA" id="ARBA00004651"/>
    </source>
</evidence>
<dbReference type="InterPro" id="IPR050083">
    <property type="entry name" value="HtpX_protease"/>
</dbReference>
<evidence type="ECO:0000256" key="11">
    <source>
        <dbReference type="RuleBase" id="RU003983"/>
    </source>
</evidence>
<evidence type="ECO:0000256" key="10">
    <source>
        <dbReference type="ARBA" id="ARBA00023136"/>
    </source>
</evidence>
<evidence type="ECO:0000256" key="7">
    <source>
        <dbReference type="ARBA" id="ARBA00022833"/>
    </source>
</evidence>
<keyword evidence="4" id="KW-0812">Transmembrane</keyword>
<keyword evidence="8" id="KW-1133">Transmembrane helix</keyword>
<accession>A0A563VQK7</accession>
<evidence type="ECO:0000256" key="8">
    <source>
        <dbReference type="ARBA" id="ARBA00022989"/>
    </source>
</evidence>
<sequence length="338" mass="37545">MKNLSSDNPTARIDLNFGSYFQTRDREINSHLVGGIPDYAFSLDRQLRQQLAAMGPVRAIAKSLVSMAVPIYRQIQQMEAVAVSTQQYPEIYALGEECARRLGIGIPQIFIYYSPMINAYTIATDDVEPIVILSSAIVEALSPEELKFVIGHECGHIHNLHGVYNTAVELMTNTMAAVILRSVPGLGILKLMIQGGLLLFFSRWSRCAEITCDRAGLICCGNLDTAQMALAKLATGGINKLDRINLEEYIKQISQVQATPVRLLELTRSHPLTHKRIEALRLFADCDVLATWREEMATSNSRSKAEIDQRCEQFINVLATGYKTGQASVSQPRTVEIE</sequence>
<evidence type="ECO:0000256" key="3">
    <source>
        <dbReference type="ARBA" id="ARBA00022670"/>
    </source>
</evidence>
<evidence type="ECO:0000313" key="13">
    <source>
        <dbReference type="EMBL" id="VEP13746.1"/>
    </source>
</evidence>
<evidence type="ECO:0000313" key="14">
    <source>
        <dbReference type="Proteomes" id="UP000320055"/>
    </source>
</evidence>
<dbReference type="RefSeq" id="WP_144872013.1">
    <property type="nucleotide sequence ID" value="NZ_LR213964.1"/>
</dbReference>
<reference evidence="13 14" key="1">
    <citation type="submission" date="2019-01" db="EMBL/GenBank/DDBJ databases">
        <authorList>
            <person name="Brito A."/>
        </authorList>
    </citation>
    <scope>NUCLEOTIDE SEQUENCE [LARGE SCALE GENOMIC DNA]</scope>
    <source>
        <strain evidence="13">1</strain>
    </source>
</reference>
<dbReference type="Gene3D" id="3.30.2010.10">
    <property type="entry name" value="Metalloproteases ('zincins'), catalytic domain"/>
    <property type="match status" value="1"/>
</dbReference>
<comment type="similarity">
    <text evidence="11">Belongs to the peptidase M48 family.</text>
</comment>
<dbReference type="GO" id="GO:0006508">
    <property type="term" value="P:proteolysis"/>
    <property type="evidence" value="ECO:0007669"/>
    <property type="project" value="UniProtKB-KW"/>
</dbReference>
<keyword evidence="2" id="KW-1003">Cell membrane</keyword>
<dbReference type="InterPro" id="IPR001915">
    <property type="entry name" value="Peptidase_M48"/>
</dbReference>
<evidence type="ECO:0000256" key="5">
    <source>
        <dbReference type="ARBA" id="ARBA00022723"/>
    </source>
</evidence>
<keyword evidence="10" id="KW-0472">Membrane</keyword>
<gene>
    <name evidence="13" type="ORF">H1P_2170005</name>
</gene>
<keyword evidence="14" id="KW-1185">Reference proteome</keyword>
<dbReference type="AlphaFoldDB" id="A0A563VQK7"/>
<protein>
    <submittedName>
        <fullName evidence="13">Peptidase M48 Ste24p</fullName>
    </submittedName>
</protein>
<dbReference type="OrthoDB" id="9810445at2"/>
<keyword evidence="9 11" id="KW-0482">Metalloprotease</keyword>
<dbReference type="EMBL" id="CAACVJ010000132">
    <property type="protein sequence ID" value="VEP13746.1"/>
    <property type="molecule type" value="Genomic_DNA"/>
</dbReference>
<name>A0A563VQK7_9CYAN</name>